<dbReference type="Proteomes" id="UP001165205">
    <property type="component" value="Unassembled WGS sequence"/>
</dbReference>
<reference evidence="1" key="1">
    <citation type="submission" date="2023-04" db="EMBL/GenBank/DDBJ databases">
        <title>Aspergillus oryzae NBRC 4228.</title>
        <authorList>
            <person name="Ichikawa N."/>
            <person name="Sato H."/>
            <person name="Tonouchi N."/>
        </authorList>
    </citation>
    <scope>NUCLEOTIDE SEQUENCE</scope>
    <source>
        <strain evidence="1">NBRC 4228</strain>
    </source>
</reference>
<dbReference type="EMBL" id="BSYA01000241">
    <property type="protein sequence ID" value="GMG37459.1"/>
    <property type="molecule type" value="Genomic_DNA"/>
</dbReference>
<protein>
    <submittedName>
        <fullName evidence="1">Unnamed protein product</fullName>
    </submittedName>
</protein>
<evidence type="ECO:0000313" key="2">
    <source>
        <dbReference type="Proteomes" id="UP001165205"/>
    </source>
</evidence>
<dbReference type="AlphaFoldDB" id="A0AAN4YT48"/>
<evidence type="ECO:0000313" key="1">
    <source>
        <dbReference type="EMBL" id="GMG37459.1"/>
    </source>
</evidence>
<name>A0AAN4YT48_ASPOZ</name>
<comment type="caution">
    <text evidence="1">The sequence shown here is derived from an EMBL/GenBank/DDBJ whole genome shotgun (WGS) entry which is preliminary data.</text>
</comment>
<accession>A0AAN4YT48</accession>
<organism evidence="1 2">
    <name type="scientific">Aspergillus oryzae</name>
    <name type="common">Yellow koji mold</name>
    <dbReference type="NCBI Taxonomy" id="5062"/>
    <lineage>
        <taxon>Eukaryota</taxon>
        <taxon>Fungi</taxon>
        <taxon>Dikarya</taxon>
        <taxon>Ascomycota</taxon>
        <taxon>Pezizomycotina</taxon>
        <taxon>Eurotiomycetes</taxon>
        <taxon>Eurotiomycetidae</taxon>
        <taxon>Eurotiales</taxon>
        <taxon>Aspergillaceae</taxon>
        <taxon>Aspergillus</taxon>
        <taxon>Aspergillus subgen. Circumdati</taxon>
    </lineage>
</organism>
<proteinExistence type="predicted"/>
<gene>
    <name evidence="1" type="ORF">Aory04_001231900</name>
</gene>
<sequence>MNLAILLADQSGQGPCGRPVPRKVNLSTFPIFKKGIVSHFADYEEIDDMIVRRGHWGETKFAMGHSKEFQHLEKAICSTVPYLFLLRDKPRIDSLELAFDCVVLIQNQATSAPLIQNKLVAGLRLRFHHIPRFLPLMPEALGHGINTVKFGADSIIYARLSMMSAHTS</sequence>